<sequence length="365" mass="41837">MASKSDPNEASYLNILKCPICFEVLANPKVTPCMHTICCGCLDNWIQEQGQSKCPCPICNVEFDPPIDGAKSLKGNYILNDMLDQIHRQEEDEITGRLCDICMLDDERVCATSKCIDCNQYTCRVCSRAHKNIKAVQDHSIIPIGKTGDKAIESITHMFNKMQICSSHPDEELNFYCRSCNDIVCSDCCRGTHSGHKYRKLSKVIKQDIQDISSLIEISLQREEEINDALQDMTKFKEKLEEDASDAIERITTNRKVQHSLIDKHYNEQIYKLRRIKFRASNNADAHIDDLQMENGKTMSTRLHLMNQQQCGHPVEIINMREEVRDTTEEWSKPQEFEFDSRVELEYIDGRVTPSGLEFGQVASQ</sequence>
<keyword evidence="3" id="KW-0862">Zinc</keyword>
<dbReference type="GO" id="GO:0008270">
    <property type="term" value="F:zinc ion binding"/>
    <property type="evidence" value="ECO:0007669"/>
    <property type="project" value="UniProtKB-KW"/>
</dbReference>
<proteinExistence type="predicted"/>
<protein>
    <submittedName>
        <fullName evidence="4">Uncharacterized protein</fullName>
    </submittedName>
</protein>
<dbReference type="AlphaFoldDB" id="A0A8J1TRT8"/>
<organism evidence="4 5">
    <name type="scientific">Owenia fusiformis</name>
    <name type="common">Polychaete worm</name>
    <dbReference type="NCBI Taxonomy" id="6347"/>
    <lineage>
        <taxon>Eukaryota</taxon>
        <taxon>Metazoa</taxon>
        <taxon>Spiralia</taxon>
        <taxon>Lophotrochozoa</taxon>
        <taxon>Annelida</taxon>
        <taxon>Polychaeta</taxon>
        <taxon>Sedentaria</taxon>
        <taxon>Canalipalpata</taxon>
        <taxon>Sabellida</taxon>
        <taxon>Oweniida</taxon>
        <taxon>Oweniidae</taxon>
        <taxon>Owenia</taxon>
    </lineage>
</organism>
<dbReference type="PANTHER" id="PTHR25462">
    <property type="entry name" value="BONUS, ISOFORM C-RELATED"/>
    <property type="match status" value="1"/>
</dbReference>
<accession>A0A8J1TRT8</accession>
<dbReference type="PANTHER" id="PTHR25462:SF296">
    <property type="entry name" value="MEIOTIC P26, ISOFORM F"/>
    <property type="match status" value="1"/>
</dbReference>
<dbReference type="PROSITE" id="PS50089">
    <property type="entry name" value="ZF_RING_2"/>
    <property type="match status" value="1"/>
</dbReference>
<dbReference type="Proteomes" id="UP000749559">
    <property type="component" value="Unassembled WGS sequence"/>
</dbReference>
<dbReference type="SUPFAM" id="SSF57845">
    <property type="entry name" value="B-box zinc-binding domain"/>
    <property type="match status" value="1"/>
</dbReference>
<dbReference type="EMBL" id="CAIIXF020000007">
    <property type="protein sequence ID" value="CAH1789957.1"/>
    <property type="molecule type" value="Genomic_DNA"/>
</dbReference>
<dbReference type="PROSITE" id="PS50119">
    <property type="entry name" value="ZF_BBOX"/>
    <property type="match status" value="2"/>
</dbReference>
<dbReference type="InterPro" id="IPR017907">
    <property type="entry name" value="Znf_RING_CS"/>
</dbReference>
<evidence type="ECO:0000256" key="3">
    <source>
        <dbReference type="ARBA" id="ARBA00022833"/>
    </source>
</evidence>
<keyword evidence="2" id="KW-0863">Zinc-finger</keyword>
<reference evidence="4" key="1">
    <citation type="submission" date="2022-03" db="EMBL/GenBank/DDBJ databases">
        <authorList>
            <person name="Martin C."/>
        </authorList>
    </citation>
    <scope>NUCLEOTIDE SEQUENCE</scope>
</reference>
<dbReference type="InterPro" id="IPR013083">
    <property type="entry name" value="Znf_RING/FYVE/PHD"/>
</dbReference>
<evidence type="ECO:0000313" key="4">
    <source>
        <dbReference type="EMBL" id="CAH1789957.1"/>
    </source>
</evidence>
<dbReference type="Gene3D" id="3.30.40.10">
    <property type="entry name" value="Zinc/RING finger domain, C3HC4 (zinc finger)"/>
    <property type="match status" value="1"/>
</dbReference>
<evidence type="ECO:0000256" key="1">
    <source>
        <dbReference type="ARBA" id="ARBA00022723"/>
    </source>
</evidence>
<gene>
    <name evidence="4" type="ORF">OFUS_LOCUS15229</name>
</gene>
<evidence type="ECO:0000313" key="5">
    <source>
        <dbReference type="Proteomes" id="UP000749559"/>
    </source>
</evidence>
<dbReference type="Gene3D" id="3.30.160.60">
    <property type="entry name" value="Classic Zinc Finger"/>
    <property type="match status" value="1"/>
</dbReference>
<dbReference type="OrthoDB" id="111250at2759"/>
<dbReference type="SMART" id="SM00184">
    <property type="entry name" value="RING"/>
    <property type="match status" value="1"/>
</dbReference>
<dbReference type="SMART" id="SM00336">
    <property type="entry name" value="BBOX"/>
    <property type="match status" value="2"/>
</dbReference>
<keyword evidence="1" id="KW-0479">Metal-binding</keyword>
<dbReference type="Pfam" id="PF00643">
    <property type="entry name" value="zf-B_box"/>
    <property type="match status" value="1"/>
</dbReference>
<name>A0A8J1TRT8_OWEFU</name>
<evidence type="ECO:0000256" key="2">
    <source>
        <dbReference type="ARBA" id="ARBA00022771"/>
    </source>
</evidence>
<dbReference type="InterPro" id="IPR018957">
    <property type="entry name" value="Znf_C3HC4_RING-type"/>
</dbReference>
<dbReference type="SUPFAM" id="SSF57850">
    <property type="entry name" value="RING/U-box"/>
    <property type="match status" value="1"/>
</dbReference>
<dbReference type="Pfam" id="PF00097">
    <property type="entry name" value="zf-C3HC4"/>
    <property type="match status" value="1"/>
</dbReference>
<dbReference type="PROSITE" id="PS00518">
    <property type="entry name" value="ZF_RING_1"/>
    <property type="match status" value="1"/>
</dbReference>
<comment type="caution">
    <text evidence="4">The sequence shown here is derived from an EMBL/GenBank/DDBJ whole genome shotgun (WGS) entry which is preliminary data.</text>
</comment>
<dbReference type="InterPro" id="IPR047153">
    <property type="entry name" value="TRIM45/56/19-like"/>
</dbReference>
<keyword evidence="5" id="KW-1185">Reference proteome</keyword>
<dbReference type="InterPro" id="IPR001841">
    <property type="entry name" value="Znf_RING"/>
</dbReference>
<dbReference type="InterPro" id="IPR000315">
    <property type="entry name" value="Znf_B-box"/>
</dbReference>
<dbReference type="CDD" id="cd16449">
    <property type="entry name" value="RING-HC"/>
    <property type="match status" value="1"/>
</dbReference>